<sequence>MNAVCNFQHGGGGTSGDRYTSSSAFLRSHLFQSQLGVEMLSQDLRKQVCKRPLCRGYAELLRQSVKGCPEDAGHKGIIARVARAVDTTMASCLKVHSASQGDATHSEVSSGGGSVTGVWSSDMSEKNHVLVTGIDTGSPAEMRAVEDAVSRIVSHELQLPLFAFEERGQSLADIFDPILGGPNVFTVTDSRLRVAAQLTPLPSAEPFDESVGRFNEAEKEIPVQQNSFFSEQHNLQILPDSLYLCS</sequence>
<accession>A0A812UG11</accession>
<dbReference type="Proteomes" id="UP000604046">
    <property type="component" value="Unassembled WGS sequence"/>
</dbReference>
<evidence type="ECO:0000313" key="1">
    <source>
        <dbReference type="EMBL" id="CAE7575171.1"/>
    </source>
</evidence>
<protein>
    <submittedName>
        <fullName evidence="1">Crtp1 protein</fullName>
    </submittedName>
</protein>
<keyword evidence="2" id="KW-1185">Reference proteome</keyword>
<gene>
    <name evidence="1" type="primary">crtp1</name>
    <name evidence="1" type="ORF">SNAT2548_LOCUS32811</name>
</gene>
<dbReference type="EMBL" id="CAJNDS010002727">
    <property type="protein sequence ID" value="CAE7575171.1"/>
    <property type="molecule type" value="Genomic_DNA"/>
</dbReference>
<evidence type="ECO:0000313" key="2">
    <source>
        <dbReference type="Proteomes" id="UP000604046"/>
    </source>
</evidence>
<proteinExistence type="predicted"/>
<organism evidence="1 2">
    <name type="scientific">Symbiodinium natans</name>
    <dbReference type="NCBI Taxonomy" id="878477"/>
    <lineage>
        <taxon>Eukaryota</taxon>
        <taxon>Sar</taxon>
        <taxon>Alveolata</taxon>
        <taxon>Dinophyceae</taxon>
        <taxon>Suessiales</taxon>
        <taxon>Symbiodiniaceae</taxon>
        <taxon>Symbiodinium</taxon>
    </lineage>
</organism>
<reference evidence="1" key="1">
    <citation type="submission" date="2021-02" db="EMBL/GenBank/DDBJ databases">
        <authorList>
            <person name="Dougan E. K."/>
            <person name="Rhodes N."/>
            <person name="Thang M."/>
            <person name="Chan C."/>
        </authorList>
    </citation>
    <scope>NUCLEOTIDE SEQUENCE</scope>
</reference>
<dbReference type="OrthoDB" id="428474at2759"/>
<name>A0A812UG11_9DINO</name>
<comment type="caution">
    <text evidence="1">The sequence shown here is derived from an EMBL/GenBank/DDBJ whole genome shotgun (WGS) entry which is preliminary data.</text>
</comment>
<dbReference type="AlphaFoldDB" id="A0A812UG11"/>